<dbReference type="AlphaFoldDB" id="A0A1E3VXR5"/>
<dbReference type="EMBL" id="LPWF01000025">
    <property type="protein sequence ID" value="ODR97706.1"/>
    <property type="molecule type" value="Genomic_DNA"/>
</dbReference>
<gene>
    <name evidence="1" type="ORF">AUC69_11445</name>
</gene>
<comment type="caution">
    <text evidence="1">The sequence shown here is derived from an EMBL/GenBank/DDBJ whole genome shotgun (WGS) entry which is preliminary data.</text>
</comment>
<protein>
    <submittedName>
        <fullName evidence="1">Uncharacterized protein</fullName>
    </submittedName>
</protein>
<dbReference type="STRING" id="1774969.AUC69_11445"/>
<evidence type="ECO:0000313" key="1">
    <source>
        <dbReference type="EMBL" id="ODR97706.1"/>
    </source>
</evidence>
<name>A0A1E3VXR5_9HYPH</name>
<sequence length="114" mass="12024">MFSPLALAASTSLQELASKPQDYLGQEVEMEAYCVKNGRSGDVIGYECTSQDGVYVDADDIEPEAAKEKLAGDCAGGGCMATIQFVPHSYSTSSAIEPGKTVTVFNAEKAKVSF</sequence>
<organism evidence="1 2">
    <name type="scientific">Methyloceanibacter superfactus</name>
    <dbReference type="NCBI Taxonomy" id="1774969"/>
    <lineage>
        <taxon>Bacteria</taxon>
        <taxon>Pseudomonadati</taxon>
        <taxon>Pseudomonadota</taxon>
        <taxon>Alphaproteobacteria</taxon>
        <taxon>Hyphomicrobiales</taxon>
        <taxon>Hyphomicrobiaceae</taxon>
        <taxon>Methyloceanibacter</taxon>
    </lineage>
</organism>
<keyword evidence="2" id="KW-1185">Reference proteome</keyword>
<proteinExistence type="predicted"/>
<dbReference type="Proteomes" id="UP000094472">
    <property type="component" value="Unassembled WGS sequence"/>
</dbReference>
<accession>A0A1E3VXR5</accession>
<evidence type="ECO:0000313" key="2">
    <source>
        <dbReference type="Proteomes" id="UP000094472"/>
    </source>
</evidence>
<reference evidence="1 2" key="1">
    <citation type="journal article" date="2016" name="Environ. Microbiol.">
        <title>New Methyloceanibacter diversity from North Sea sediments includes methanotroph containing solely the soluble methane monooxygenase.</title>
        <authorList>
            <person name="Vekeman B."/>
            <person name="Kerckhof F.M."/>
            <person name="Cremers G."/>
            <person name="de Vos P."/>
            <person name="Vandamme P."/>
            <person name="Boon N."/>
            <person name="Op den Camp H.J."/>
            <person name="Heylen K."/>
        </authorList>
    </citation>
    <scope>NUCLEOTIDE SEQUENCE [LARGE SCALE GENOMIC DNA]</scope>
    <source>
        <strain evidence="1 2">R-67175</strain>
    </source>
</reference>